<keyword evidence="2" id="KW-0507">mRNA processing</keyword>
<evidence type="ECO:0000256" key="1">
    <source>
        <dbReference type="ARBA" id="ARBA00004123"/>
    </source>
</evidence>
<feature type="compositionally biased region" description="Acidic residues" evidence="7">
    <location>
        <begin position="341"/>
        <end position="354"/>
    </location>
</feature>
<dbReference type="GO" id="GO:0005686">
    <property type="term" value="C:U2 snRNP"/>
    <property type="evidence" value="ECO:0007669"/>
    <property type="project" value="TreeGrafter"/>
</dbReference>
<evidence type="ECO:0000256" key="5">
    <source>
        <dbReference type="ARBA" id="ARBA00023187"/>
    </source>
</evidence>
<dbReference type="EMBL" id="MBFT01001082">
    <property type="protein sequence ID" value="PVU85468.1"/>
    <property type="molecule type" value="Genomic_DNA"/>
</dbReference>
<dbReference type="SUPFAM" id="SSF54236">
    <property type="entry name" value="Ubiquitin-like"/>
    <property type="match status" value="1"/>
</dbReference>
<accession>A0A2T9XZF6</accession>
<dbReference type="AlphaFoldDB" id="A0A2T9XZF6"/>
<dbReference type="GO" id="GO:0071004">
    <property type="term" value="C:U2-type prespliceosome"/>
    <property type="evidence" value="ECO:0007669"/>
    <property type="project" value="TreeGrafter"/>
</dbReference>
<evidence type="ECO:0008006" key="12">
    <source>
        <dbReference type="Google" id="ProtNLM"/>
    </source>
</evidence>
<gene>
    <name evidence="10" type="ORF">BB559_007012</name>
</gene>
<dbReference type="Gene3D" id="1.10.10.790">
    <property type="entry name" value="Surp module"/>
    <property type="match status" value="2"/>
</dbReference>
<dbReference type="STRING" id="61424.A0A2T9XZF6"/>
<name>A0A2T9XZF6_9FUNG</name>
<dbReference type="Pfam" id="PF01805">
    <property type="entry name" value="Surp"/>
    <property type="match status" value="2"/>
</dbReference>
<evidence type="ECO:0000256" key="6">
    <source>
        <dbReference type="ARBA" id="ARBA00023242"/>
    </source>
</evidence>
<keyword evidence="5" id="KW-0508">mRNA splicing</keyword>
<dbReference type="Pfam" id="PF12230">
    <property type="entry name" value="PRP21_like_P"/>
    <property type="match status" value="1"/>
</dbReference>
<feature type="region of interest" description="Disordered" evidence="7">
    <location>
        <begin position="310"/>
        <end position="368"/>
    </location>
</feature>
<evidence type="ECO:0000256" key="3">
    <source>
        <dbReference type="ARBA" id="ARBA00022728"/>
    </source>
</evidence>
<dbReference type="InterPro" id="IPR029071">
    <property type="entry name" value="Ubiquitin-like_domsf"/>
</dbReference>
<dbReference type="FunFam" id="1.10.10.790:FF:000002">
    <property type="entry name" value="Splicing factor 3A subunit 1"/>
    <property type="match status" value="1"/>
</dbReference>
<evidence type="ECO:0000259" key="9">
    <source>
        <dbReference type="PROSITE" id="PS50128"/>
    </source>
</evidence>
<feature type="domain" description="Ubiquitin-like" evidence="8">
    <location>
        <begin position="727"/>
        <end position="803"/>
    </location>
</feature>
<comment type="subcellular location">
    <subcellularLocation>
        <location evidence="1">Nucleus</location>
    </subcellularLocation>
</comment>
<evidence type="ECO:0000313" key="10">
    <source>
        <dbReference type="EMBL" id="PVU85468.1"/>
    </source>
</evidence>
<dbReference type="FunFam" id="1.10.10.790:FF:000001">
    <property type="entry name" value="Splicing factor 3a, subunit 1"/>
    <property type="match status" value="1"/>
</dbReference>
<dbReference type="Gene3D" id="3.10.20.90">
    <property type="entry name" value="Phosphatidylinositol 3-kinase Catalytic Subunit, Chain A, domain 1"/>
    <property type="match status" value="1"/>
</dbReference>
<dbReference type="SMART" id="SM00648">
    <property type="entry name" value="SWAP"/>
    <property type="match status" value="2"/>
</dbReference>
<evidence type="ECO:0000313" key="11">
    <source>
        <dbReference type="Proteomes" id="UP000245699"/>
    </source>
</evidence>
<feature type="domain" description="SURP motif" evidence="9">
    <location>
        <begin position="148"/>
        <end position="190"/>
    </location>
</feature>
<dbReference type="GO" id="GO:0000381">
    <property type="term" value="P:regulation of alternative mRNA splicing, via spliceosome"/>
    <property type="evidence" value="ECO:0007669"/>
    <property type="project" value="TreeGrafter"/>
</dbReference>
<proteinExistence type="predicted"/>
<feature type="compositionally biased region" description="Polar residues" evidence="7">
    <location>
        <begin position="310"/>
        <end position="327"/>
    </location>
</feature>
<dbReference type="InterPro" id="IPR000626">
    <property type="entry name" value="Ubiquitin-like_dom"/>
</dbReference>
<keyword evidence="6" id="KW-0539">Nucleus</keyword>
<dbReference type="Proteomes" id="UP000245699">
    <property type="component" value="Unassembled WGS sequence"/>
</dbReference>
<dbReference type="GO" id="GO:0045292">
    <property type="term" value="P:mRNA cis splicing, via spliceosome"/>
    <property type="evidence" value="ECO:0007669"/>
    <property type="project" value="InterPro"/>
</dbReference>
<comment type="caution">
    <text evidence="10">The sequence shown here is derived from an EMBL/GenBank/DDBJ whole genome shotgun (WGS) entry which is preliminary data.</text>
</comment>
<dbReference type="InterPro" id="IPR000061">
    <property type="entry name" value="Surp"/>
</dbReference>
<evidence type="ECO:0000256" key="7">
    <source>
        <dbReference type="SAM" id="MobiDB-lite"/>
    </source>
</evidence>
<feature type="domain" description="SURP motif" evidence="9">
    <location>
        <begin position="45"/>
        <end position="87"/>
    </location>
</feature>
<keyword evidence="4" id="KW-0677">Repeat</keyword>
<sequence>MDIVLENSLQSNVSYNAEINNTSLIPQENVTIPTIIYPPPDIKSIVDKTAEYVSQSGPVLEQRVRETESNNPKFSFLNPNDPYNSYYLHQLEQCRLQKINPVPTPIPAPVVDTNPEYMNFTNEIIPIEPDPFNFIASAPTISAQDLDVMKSTAQFAVKNGRQFIVSLMQREQRNSQFDFLRPNHRLFPYFNTLIDQYSKIIHQNHYQALINTLYLNVEDRNAIISRIEQREKFASYYENERKMHELASNKESEAYYSVDWHDFVVVGTLEILETDISADLPGPIRLSNLQSMSLVEKAADTKNQMYPTIGNINGTNSSLSNQVTQNRSTEENIGYLSSDQSDVEMEDEDEEENTNEVNQTKPTPPTVVQPARSTTIITHPPNVNKNPSIKLRTDYTSRLLPAKTPAGTWSCPVCSQLVPVAEIEEHIRIEMLDPKRKEQREVYESKIRDSNLVQADSEIAKNLKKFALKRMDMLGESDTPKDENSLESNDSRRVPIIWDGHAASAEETAKRASAGFSTEEQIAAIHRRKGFITDSNSGRIGPQVLPNAYPNIAMNPLQPFNSIPVSGYYPSPNSLSSGFVPNPQPPMGYVPQSMNSVPETQSSSTVQYNIDQIIAESINKLPQDVTQAPKRDIGEVNNNVTNDSITAPVDTNEQVQEYKKLKTEDFDESYYNQYGASEASQVRTGLLYEKEWIELFPDPFSISVEVSNVLGELPKKDIQDPIILIDNVSTSMTTTELKALITNATGLPSSKQKLTISCMYDENVYTLPNYSSVGLVMKNTATIASYNLATGASLTLGLRERGGRR</sequence>
<reference evidence="10 11" key="1">
    <citation type="journal article" date="2018" name="MBio">
        <title>Comparative Genomics Reveals the Core Gene Toolbox for the Fungus-Insect Symbiosis.</title>
        <authorList>
            <person name="Wang Y."/>
            <person name="Stata M."/>
            <person name="Wang W."/>
            <person name="Stajich J.E."/>
            <person name="White M.M."/>
            <person name="Moncalvo J.M."/>
        </authorList>
    </citation>
    <scope>NUCLEOTIDE SEQUENCE [LARGE SCALE GENOMIC DNA]</scope>
    <source>
        <strain evidence="10 11">AUS-77-4</strain>
    </source>
</reference>
<dbReference type="InterPro" id="IPR045146">
    <property type="entry name" value="SF3A1"/>
</dbReference>
<dbReference type="PANTHER" id="PTHR15316:SF1">
    <property type="entry name" value="SPLICING FACTOR 3A SUBUNIT 1"/>
    <property type="match status" value="1"/>
</dbReference>
<dbReference type="PROSITE" id="PS50053">
    <property type="entry name" value="UBIQUITIN_2"/>
    <property type="match status" value="1"/>
</dbReference>
<keyword evidence="11" id="KW-1185">Reference proteome</keyword>
<keyword evidence="3" id="KW-0747">Spliceosome</keyword>
<dbReference type="InterPro" id="IPR022030">
    <property type="entry name" value="SF3A1_dom"/>
</dbReference>
<evidence type="ECO:0000256" key="2">
    <source>
        <dbReference type="ARBA" id="ARBA00022664"/>
    </source>
</evidence>
<protein>
    <recommendedName>
        <fullName evidence="12">SURP motif domain-containing protein</fullName>
    </recommendedName>
</protein>
<dbReference type="InterPro" id="IPR035967">
    <property type="entry name" value="SWAP/Surp_sf"/>
</dbReference>
<dbReference type="GO" id="GO:0071013">
    <property type="term" value="C:catalytic step 2 spliceosome"/>
    <property type="evidence" value="ECO:0007669"/>
    <property type="project" value="TreeGrafter"/>
</dbReference>
<organism evidence="10 11">
    <name type="scientific">Furculomyces boomerangus</name>
    <dbReference type="NCBI Taxonomy" id="61424"/>
    <lineage>
        <taxon>Eukaryota</taxon>
        <taxon>Fungi</taxon>
        <taxon>Fungi incertae sedis</taxon>
        <taxon>Zoopagomycota</taxon>
        <taxon>Kickxellomycotina</taxon>
        <taxon>Harpellomycetes</taxon>
        <taxon>Harpellales</taxon>
        <taxon>Harpellaceae</taxon>
        <taxon>Furculomyces</taxon>
    </lineage>
</organism>
<evidence type="ECO:0000259" key="8">
    <source>
        <dbReference type="PROSITE" id="PS50053"/>
    </source>
</evidence>
<evidence type="ECO:0000256" key="4">
    <source>
        <dbReference type="ARBA" id="ARBA00022737"/>
    </source>
</evidence>
<dbReference type="SUPFAM" id="SSF109905">
    <property type="entry name" value="Surp module (SWAP domain)"/>
    <property type="match status" value="2"/>
</dbReference>
<dbReference type="PANTHER" id="PTHR15316">
    <property type="entry name" value="SPLICEOSOME ASSOCIATED PROTEIN 114/SWAP SPLICING FACTOR-RELATED"/>
    <property type="match status" value="1"/>
</dbReference>
<dbReference type="OrthoDB" id="447637at2759"/>
<dbReference type="GO" id="GO:0003723">
    <property type="term" value="F:RNA binding"/>
    <property type="evidence" value="ECO:0007669"/>
    <property type="project" value="InterPro"/>
</dbReference>
<dbReference type="PROSITE" id="PS50128">
    <property type="entry name" value="SURP"/>
    <property type="match status" value="2"/>
</dbReference>